<evidence type="ECO:0000313" key="3">
    <source>
        <dbReference type="Proteomes" id="UP000428328"/>
    </source>
</evidence>
<dbReference type="GO" id="GO:0032259">
    <property type="term" value="P:methylation"/>
    <property type="evidence" value="ECO:0007669"/>
    <property type="project" value="UniProtKB-KW"/>
</dbReference>
<keyword evidence="1" id="KW-0812">Transmembrane</keyword>
<dbReference type="Pfam" id="PF13489">
    <property type="entry name" value="Methyltransf_23"/>
    <property type="match status" value="1"/>
</dbReference>
<dbReference type="Gene3D" id="3.40.50.150">
    <property type="entry name" value="Vaccinia Virus protein VP39"/>
    <property type="match status" value="1"/>
</dbReference>
<dbReference type="GO" id="GO:0008168">
    <property type="term" value="F:methyltransferase activity"/>
    <property type="evidence" value="ECO:0007669"/>
    <property type="project" value="UniProtKB-KW"/>
</dbReference>
<name>A0A6I6JBB2_9BACT</name>
<keyword evidence="3" id="KW-1185">Reference proteome</keyword>
<dbReference type="AlphaFoldDB" id="A0A6I6JBB2"/>
<keyword evidence="1" id="KW-1133">Transmembrane helix</keyword>
<evidence type="ECO:0000256" key="1">
    <source>
        <dbReference type="SAM" id="Phobius"/>
    </source>
</evidence>
<keyword evidence="2" id="KW-0489">Methyltransferase</keyword>
<evidence type="ECO:0000313" key="2">
    <source>
        <dbReference type="EMBL" id="QGY39361.1"/>
    </source>
</evidence>
<reference evidence="2 3" key="1">
    <citation type="submission" date="2019-11" db="EMBL/GenBank/DDBJ databases">
        <authorList>
            <person name="Zheng R.K."/>
            <person name="Sun C.M."/>
        </authorList>
    </citation>
    <scope>NUCLEOTIDE SEQUENCE [LARGE SCALE GENOMIC DNA]</scope>
    <source>
        <strain evidence="2 3">SRB007</strain>
    </source>
</reference>
<dbReference type="Proteomes" id="UP000428328">
    <property type="component" value="Chromosome"/>
</dbReference>
<keyword evidence="2" id="KW-0808">Transferase</keyword>
<sequence length="305" mass="34402">MAAGKCIVCHERREKPLFNDMRDFEYGIESDQTGFVRCDSCGLIRLDPLPEAEALPTLYPAEYANIHAEENRLSNFLLETYFGLVHRYFKKRLPGKARILDVGCAAGHFIGYLQDREPEWSVEGIDLNRHACEMAASLGRTVHHGAFEDAALPEQQYDLIILSHLIEHVVNPAALLEKAGKLLADGGRLYIETPNVNCLDFRIFGKYWGGLHFPRHTFLFSPETVGTLLERQGFSLEEQGATLNMFGWALSLQNYLADRFDLRVVNGRIAAYPFMMLGLLPLTLIQKVFGNAAGMRILARKEKLA</sequence>
<dbReference type="InterPro" id="IPR029063">
    <property type="entry name" value="SAM-dependent_MTases_sf"/>
</dbReference>
<dbReference type="CDD" id="cd02440">
    <property type="entry name" value="AdoMet_MTases"/>
    <property type="match status" value="1"/>
</dbReference>
<dbReference type="EMBL" id="CP046400">
    <property type="protein sequence ID" value="QGY39361.1"/>
    <property type="molecule type" value="Genomic_DNA"/>
</dbReference>
<dbReference type="KEGG" id="psel:GM415_04240"/>
<keyword evidence="1" id="KW-0472">Membrane</keyword>
<proteinExistence type="predicted"/>
<gene>
    <name evidence="2" type="ORF">GM415_04240</name>
</gene>
<dbReference type="SUPFAM" id="SSF53335">
    <property type="entry name" value="S-adenosyl-L-methionine-dependent methyltransferases"/>
    <property type="match status" value="1"/>
</dbReference>
<dbReference type="PANTHER" id="PTHR43861">
    <property type="entry name" value="TRANS-ACONITATE 2-METHYLTRANSFERASE-RELATED"/>
    <property type="match status" value="1"/>
</dbReference>
<dbReference type="PANTHER" id="PTHR43861:SF6">
    <property type="entry name" value="METHYLTRANSFERASE TYPE 11"/>
    <property type="match status" value="1"/>
</dbReference>
<feature type="transmembrane region" description="Helical" evidence="1">
    <location>
        <begin position="269"/>
        <end position="290"/>
    </location>
</feature>
<dbReference type="RefSeq" id="WP_158946587.1">
    <property type="nucleotide sequence ID" value="NZ_CP046400.1"/>
</dbReference>
<protein>
    <submittedName>
        <fullName evidence="2">Methyltransferase domain-containing protein</fullName>
    </submittedName>
</protein>
<organism evidence="2 3">
    <name type="scientific">Pseudodesulfovibrio cashew</name>
    <dbReference type="NCBI Taxonomy" id="2678688"/>
    <lineage>
        <taxon>Bacteria</taxon>
        <taxon>Pseudomonadati</taxon>
        <taxon>Thermodesulfobacteriota</taxon>
        <taxon>Desulfovibrionia</taxon>
        <taxon>Desulfovibrionales</taxon>
        <taxon>Desulfovibrionaceae</taxon>
    </lineage>
</organism>
<accession>A0A6I6JBB2</accession>